<dbReference type="STRING" id="133383.A0A1R0GVK0"/>
<name>A0A1R0GVK0_9FUNG</name>
<dbReference type="Pfam" id="PF00078">
    <property type="entry name" value="RVT_1"/>
    <property type="match status" value="1"/>
</dbReference>
<comment type="caution">
    <text evidence="2">The sequence shown here is derived from an EMBL/GenBank/DDBJ whole genome shotgun (WGS) entry which is preliminary data.</text>
</comment>
<keyword evidence="3" id="KW-1185">Reference proteome</keyword>
<protein>
    <recommendedName>
        <fullName evidence="1">Reverse transcriptase domain-containing protein</fullName>
    </recommendedName>
</protein>
<evidence type="ECO:0000313" key="2">
    <source>
        <dbReference type="EMBL" id="OLY80895.1"/>
    </source>
</evidence>
<dbReference type="Proteomes" id="UP000187455">
    <property type="component" value="Unassembled WGS sequence"/>
</dbReference>
<dbReference type="PANTHER" id="PTHR47027">
    <property type="entry name" value="REVERSE TRANSCRIPTASE DOMAIN-CONTAINING PROTEIN"/>
    <property type="match status" value="1"/>
</dbReference>
<dbReference type="PANTHER" id="PTHR47027:SF20">
    <property type="entry name" value="REVERSE TRANSCRIPTASE-LIKE PROTEIN WITH RNA-DIRECTED DNA POLYMERASE DOMAIN"/>
    <property type="match status" value="1"/>
</dbReference>
<gene>
    <name evidence="2" type="ORF">AYI68_g5004</name>
</gene>
<feature type="domain" description="Reverse transcriptase" evidence="1">
    <location>
        <begin position="1"/>
        <end position="110"/>
    </location>
</feature>
<dbReference type="OrthoDB" id="5563084at2759"/>
<dbReference type="InterPro" id="IPR000477">
    <property type="entry name" value="RT_dom"/>
</dbReference>
<accession>A0A1R0GVK0</accession>
<proteinExistence type="predicted"/>
<evidence type="ECO:0000259" key="1">
    <source>
        <dbReference type="PROSITE" id="PS50878"/>
    </source>
</evidence>
<dbReference type="AlphaFoldDB" id="A0A1R0GVK0"/>
<evidence type="ECO:0000313" key="3">
    <source>
        <dbReference type="Proteomes" id="UP000187455"/>
    </source>
</evidence>
<sequence>MRQGCPASPILFYFYDNDLFIGIQGLYVSGITYMIPEPFFAVDAVLLAEFGTKMQIELNQITDWSNTWEMTVNASKCDVMNFAGTQSSDLILQEQNTPKTDQYTYLGYIMNNKLDLSGTIKNKKLKVRKAF</sequence>
<reference evidence="2 3" key="1">
    <citation type="journal article" date="2016" name="Mol. Biol. Evol.">
        <title>Genome-Wide Survey of Gut Fungi (Harpellales) Reveals the First Horizontally Transferred Ubiquitin Gene from a Mosquito Host.</title>
        <authorList>
            <person name="Wang Y."/>
            <person name="White M.M."/>
            <person name="Kvist S."/>
            <person name="Moncalvo J.M."/>
        </authorList>
    </citation>
    <scope>NUCLEOTIDE SEQUENCE [LARGE SCALE GENOMIC DNA]</scope>
    <source>
        <strain evidence="2 3">ALG-7-W6</strain>
    </source>
</reference>
<dbReference type="EMBL" id="LSSL01003014">
    <property type="protein sequence ID" value="OLY80895.1"/>
    <property type="molecule type" value="Genomic_DNA"/>
</dbReference>
<dbReference type="PROSITE" id="PS50878">
    <property type="entry name" value="RT_POL"/>
    <property type="match status" value="1"/>
</dbReference>
<organism evidence="2 3">
    <name type="scientific">Smittium mucronatum</name>
    <dbReference type="NCBI Taxonomy" id="133383"/>
    <lineage>
        <taxon>Eukaryota</taxon>
        <taxon>Fungi</taxon>
        <taxon>Fungi incertae sedis</taxon>
        <taxon>Zoopagomycota</taxon>
        <taxon>Kickxellomycotina</taxon>
        <taxon>Harpellomycetes</taxon>
        <taxon>Harpellales</taxon>
        <taxon>Legeriomycetaceae</taxon>
        <taxon>Smittium</taxon>
    </lineage>
</organism>